<dbReference type="GO" id="GO:0003676">
    <property type="term" value="F:nucleic acid binding"/>
    <property type="evidence" value="ECO:0007669"/>
    <property type="project" value="UniProtKB-UniRule"/>
</dbReference>
<evidence type="ECO:0000313" key="2">
    <source>
        <dbReference type="Proteomes" id="UP000887565"/>
    </source>
</evidence>
<evidence type="ECO:0000313" key="3">
    <source>
        <dbReference type="WBParaSite" id="nRc.2.0.1.t35371-RA"/>
    </source>
</evidence>
<dbReference type="AlphaFoldDB" id="A0A915KB92"/>
<sequence>MDELSAERFRVEMNEKLNTFLLSTSNETLSFPPCRSFQRSLIHKESAKLGLSAKSKGKGDTRHVVVSKPYIPLDQYAALLSNAKRAQQSNTECGVDDAIATTSFAANRKTFNCDFEMNLETAHLFRESDWMPKVPEENRFKKPPIPYDMNHIADEDLFKLQTDFQKS</sequence>
<proteinExistence type="predicted"/>
<dbReference type="InterPro" id="IPR036867">
    <property type="entry name" value="R3H_dom_sf"/>
</dbReference>
<dbReference type="PROSITE" id="PS51061">
    <property type="entry name" value="R3H"/>
    <property type="match status" value="1"/>
</dbReference>
<dbReference type="SUPFAM" id="SSF82708">
    <property type="entry name" value="R3H domain"/>
    <property type="match status" value="1"/>
</dbReference>
<keyword evidence="2" id="KW-1185">Reference proteome</keyword>
<dbReference type="Gene3D" id="3.30.1370.50">
    <property type="entry name" value="R3H-like domain"/>
    <property type="match status" value="1"/>
</dbReference>
<dbReference type="Pfam" id="PF01424">
    <property type="entry name" value="R3H"/>
    <property type="match status" value="1"/>
</dbReference>
<protein>
    <submittedName>
        <fullName evidence="3">R3H domain-containing protein</fullName>
    </submittedName>
</protein>
<dbReference type="Proteomes" id="UP000887565">
    <property type="component" value="Unplaced"/>
</dbReference>
<feature type="domain" description="R3H" evidence="1">
    <location>
        <begin position="7"/>
        <end position="70"/>
    </location>
</feature>
<evidence type="ECO:0000259" key="1">
    <source>
        <dbReference type="PROSITE" id="PS51061"/>
    </source>
</evidence>
<dbReference type="InterPro" id="IPR001374">
    <property type="entry name" value="R3H_dom"/>
</dbReference>
<dbReference type="WBParaSite" id="nRc.2.0.1.t35371-RA">
    <property type="protein sequence ID" value="nRc.2.0.1.t35371-RA"/>
    <property type="gene ID" value="nRc.2.0.1.g35371"/>
</dbReference>
<reference evidence="3" key="1">
    <citation type="submission" date="2022-11" db="UniProtKB">
        <authorList>
            <consortium name="WormBaseParasite"/>
        </authorList>
    </citation>
    <scope>IDENTIFICATION</scope>
</reference>
<name>A0A915KB92_ROMCU</name>
<organism evidence="2 3">
    <name type="scientific">Romanomermis culicivorax</name>
    <name type="common">Nematode worm</name>
    <dbReference type="NCBI Taxonomy" id="13658"/>
    <lineage>
        <taxon>Eukaryota</taxon>
        <taxon>Metazoa</taxon>
        <taxon>Ecdysozoa</taxon>
        <taxon>Nematoda</taxon>
        <taxon>Enoplea</taxon>
        <taxon>Dorylaimia</taxon>
        <taxon>Mermithida</taxon>
        <taxon>Mermithoidea</taxon>
        <taxon>Mermithidae</taxon>
        <taxon>Romanomermis</taxon>
    </lineage>
</organism>
<accession>A0A915KB92</accession>
<dbReference type="CDD" id="cd02325">
    <property type="entry name" value="R3H"/>
    <property type="match status" value="1"/>
</dbReference>